<name>A0ABX1AUE6_9ACTN</name>
<protein>
    <submittedName>
        <fullName evidence="1">Uncharacterized protein</fullName>
    </submittedName>
</protein>
<comment type="caution">
    <text evidence="1">The sequence shown here is derived from an EMBL/GenBank/DDBJ whole genome shotgun (WGS) entry which is preliminary data.</text>
</comment>
<dbReference type="EMBL" id="JAAVJB010000433">
    <property type="protein sequence ID" value="NJP69246.1"/>
    <property type="molecule type" value="Genomic_DNA"/>
</dbReference>
<proteinExistence type="predicted"/>
<evidence type="ECO:0000313" key="2">
    <source>
        <dbReference type="Proteomes" id="UP000746503"/>
    </source>
</evidence>
<reference evidence="1 2" key="1">
    <citation type="submission" date="2020-03" db="EMBL/GenBank/DDBJ databases">
        <title>Draft genome of Streptomyces sp. ventii, isolated from the Axial Seamount in the Pacific Ocean, and resequencing of the two type strains Streptomyces lonarensis strain NCL 716 and Streptomyces bohaiensis strain 11A07.</title>
        <authorList>
            <person name="Loughran R.M."/>
            <person name="Pfannmuller K.M."/>
            <person name="Wasson B.J."/>
            <person name="Deadmond M.C."/>
            <person name="Paddock B.E."/>
            <person name="Koyack M.J."/>
            <person name="Gallegos D.A."/>
            <person name="Mitchell E.A."/>
            <person name="Ushijima B."/>
            <person name="Saw J.H."/>
            <person name="Mcphail K.L."/>
            <person name="Videau P."/>
        </authorList>
    </citation>
    <scope>NUCLEOTIDE SEQUENCE [LARGE SCALE GENOMIC DNA]</scope>
    <source>
        <strain evidence="2">5675061</strain>
    </source>
</reference>
<keyword evidence="2" id="KW-1185">Reference proteome</keyword>
<accession>A0ABX1AUE6</accession>
<organism evidence="1 2">
    <name type="scientific">Streptomyces spiramenti</name>
    <dbReference type="NCBI Taxonomy" id="2720606"/>
    <lineage>
        <taxon>Bacteria</taxon>
        <taxon>Bacillati</taxon>
        <taxon>Actinomycetota</taxon>
        <taxon>Actinomycetes</taxon>
        <taxon>Kitasatosporales</taxon>
        <taxon>Streptomycetaceae</taxon>
        <taxon>Streptomyces</taxon>
    </lineage>
</organism>
<dbReference type="RefSeq" id="WP_167935698.1">
    <property type="nucleotide sequence ID" value="NZ_JAAVJB010000433.1"/>
</dbReference>
<dbReference type="Proteomes" id="UP000746503">
    <property type="component" value="Unassembled WGS sequence"/>
</dbReference>
<sequence>MSDFTITGHLNVACPTVGTSVGSVAPTGVAAVPGAHGCFVPASTPVVAVRERGTALAVAAVVADERTAAGYGFTATGAGAEADAQLFGQQKSQLHPMWALRGLDPWTDPT</sequence>
<evidence type="ECO:0000313" key="1">
    <source>
        <dbReference type="EMBL" id="NJP69246.1"/>
    </source>
</evidence>
<gene>
    <name evidence="1" type="ORF">HCJ92_23935</name>
</gene>